<evidence type="ECO:0000256" key="1">
    <source>
        <dbReference type="SAM" id="SignalP"/>
    </source>
</evidence>
<dbReference type="STRING" id="576131.SAMN05444486_102452"/>
<protein>
    <submittedName>
        <fullName evidence="2">Uncharacterized protein</fullName>
    </submittedName>
</protein>
<organism evidence="2 3">
    <name type="scientific">Lentibacter algarum</name>
    <dbReference type="NCBI Taxonomy" id="576131"/>
    <lineage>
        <taxon>Bacteria</taxon>
        <taxon>Pseudomonadati</taxon>
        <taxon>Pseudomonadota</taxon>
        <taxon>Alphaproteobacteria</taxon>
        <taxon>Rhodobacterales</taxon>
        <taxon>Roseobacteraceae</taxon>
        <taxon>Lentibacter</taxon>
    </lineage>
</organism>
<dbReference type="RefSeq" id="WP_089890282.1">
    <property type="nucleotide sequence ID" value="NZ_CALJFH010000012.1"/>
</dbReference>
<dbReference type="EMBL" id="FNPR01000002">
    <property type="protein sequence ID" value="SDY49583.1"/>
    <property type="molecule type" value="Genomic_DNA"/>
</dbReference>
<proteinExistence type="predicted"/>
<name>A0A1H3KBU4_9RHOB</name>
<dbReference type="Proteomes" id="UP000199026">
    <property type="component" value="Unassembled WGS sequence"/>
</dbReference>
<feature type="signal peptide" evidence="1">
    <location>
        <begin position="1"/>
        <end position="18"/>
    </location>
</feature>
<accession>A0A1H3KBU4</accession>
<sequence length="156" mass="17069">MKKSLCAALAFFAAPVSSQTDFTALSYGERRLFGEEVRSVLLAHPEIVERALTPQPYADEINSDLALIRLHGPTLFAGHDIALFVSSDCAVCARAEKELTTLAQAQGLSINVLILERHPSLQAALEIDSLPFYVLPDKMLRGMMPATVLRRFLSGL</sequence>
<evidence type="ECO:0000313" key="3">
    <source>
        <dbReference type="Proteomes" id="UP000199026"/>
    </source>
</evidence>
<keyword evidence="1" id="KW-0732">Signal</keyword>
<dbReference type="AlphaFoldDB" id="A0A1H3KBU4"/>
<dbReference type="GeneID" id="78124523"/>
<keyword evidence="3" id="KW-1185">Reference proteome</keyword>
<dbReference type="SUPFAM" id="SSF52833">
    <property type="entry name" value="Thioredoxin-like"/>
    <property type="match status" value="1"/>
</dbReference>
<dbReference type="OrthoDB" id="7726503at2"/>
<evidence type="ECO:0000313" key="2">
    <source>
        <dbReference type="EMBL" id="SDY49583.1"/>
    </source>
</evidence>
<dbReference type="InterPro" id="IPR036249">
    <property type="entry name" value="Thioredoxin-like_sf"/>
</dbReference>
<reference evidence="2 3" key="1">
    <citation type="submission" date="2016-10" db="EMBL/GenBank/DDBJ databases">
        <authorList>
            <person name="de Groot N.N."/>
        </authorList>
    </citation>
    <scope>NUCLEOTIDE SEQUENCE [LARGE SCALE GENOMIC DNA]</scope>
    <source>
        <strain evidence="2 3">DSM 24677</strain>
    </source>
</reference>
<feature type="chain" id="PRO_5011621771" evidence="1">
    <location>
        <begin position="19"/>
        <end position="156"/>
    </location>
</feature>
<gene>
    <name evidence="2" type="ORF">SAMN05444486_102452</name>
</gene>